<gene>
    <name evidence="4" type="ORF">DME_LOCUS10506</name>
</gene>
<evidence type="ECO:0000313" key="6">
    <source>
        <dbReference type="Proteomes" id="UP000274756"/>
    </source>
</evidence>
<keyword evidence="6" id="KW-1185">Reference proteome</keyword>
<sequence length="308" mass="34942">MINSSDASVTADAIIDATTRLSLSSGSTERVENIIADKNERVPSASTPATSVCTTKIEISFGDRRWGKERKLCEMIISPTDSFIVYYHIDDETVPYCTDVQVHPDKITLGDFKRILTRSNFKYYCKAPAPDSVKVEIRDDNERLHRSANVAIQMDRQTYRLNVVPGPAPTLYPVGSLAYRQAVQQYDQSIASTDSESMISDLRGLPIQMKGVLNRRPFQQQYILPQGSIFFEFLILLKRFYESKWSAMFSPSVLELFLIHIHSKIASCVDVVVPLLVYFSETERFTIFGLDKHAALDLSTFKTLQRFV</sequence>
<dbReference type="STRING" id="318479.A0A0N4UM16"/>
<evidence type="ECO:0000313" key="7">
    <source>
        <dbReference type="WBParaSite" id="DME_0000886801-mRNA-1"/>
    </source>
</evidence>
<dbReference type="PROSITE" id="PS50841">
    <property type="entry name" value="DIX"/>
    <property type="match status" value="1"/>
</dbReference>
<feature type="domain" description="DIX" evidence="3">
    <location>
        <begin position="80"/>
        <end position="159"/>
    </location>
</feature>
<reference evidence="4 6" key="2">
    <citation type="submission" date="2018-11" db="EMBL/GenBank/DDBJ databases">
        <authorList>
            <consortium name="Pathogen Informatics"/>
        </authorList>
    </citation>
    <scope>NUCLEOTIDE SEQUENCE [LARGE SCALE GENOMIC DNA]</scope>
</reference>
<evidence type="ECO:0000256" key="1">
    <source>
        <dbReference type="ARBA" id="ARBA00022687"/>
    </source>
</evidence>
<dbReference type="SUPFAM" id="SSF54236">
    <property type="entry name" value="Ubiquitin-like"/>
    <property type="match status" value="1"/>
</dbReference>
<dbReference type="Gene3D" id="2.40.240.130">
    <property type="match status" value="1"/>
</dbReference>
<dbReference type="GO" id="GO:0016055">
    <property type="term" value="P:Wnt signaling pathway"/>
    <property type="evidence" value="ECO:0007669"/>
    <property type="project" value="UniProtKB-KW"/>
</dbReference>
<evidence type="ECO:0000259" key="3">
    <source>
        <dbReference type="PROSITE" id="PS50841"/>
    </source>
</evidence>
<protein>
    <submittedName>
        <fullName evidence="7">DIX domain-containing protein</fullName>
    </submittedName>
</protein>
<reference evidence="7" key="1">
    <citation type="submission" date="2017-02" db="UniProtKB">
        <authorList>
            <consortium name="WormBaseParasite"/>
        </authorList>
    </citation>
    <scope>IDENTIFICATION</scope>
</reference>
<accession>A0A0N4UM16</accession>
<dbReference type="SMART" id="SM00021">
    <property type="entry name" value="DAX"/>
    <property type="match status" value="1"/>
</dbReference>
<dbReference type="AlphaFoldDB" id="A0A0N4UM16"/>
<name>A0A0N4UM16_DRAME</name>
<dbReference type="OrthoDB" id="10031689at2759"/>
<dbReference type="InterPro" id="IPR001158">
    <property type="entry name" value="DIX"/>
</dbReference>
<proteinExistence type="predicted"/>
<evidence type="ECO:0000313" key="5">
    <source>
        <dbReference type="Proteomes" id="UP000038040"/>
    </source>
</evidence>
<dbReference type="Pfam" id="PF00778">
    <property type="entry name" value="DIX"/>
    <property type="match status" value="1"/>
</dbReference>
<evidence type="ECO:0000256" key="2">
    <source>
        <dbReference type="PROSITE-ProRule" id="PRU00069"/>
    </source>
</evidence>
<dbReference type="Proteomes" id="UP000274756">
    <property type="component" value="Unassembled WGS sequence"/>
</dbReference>
<dbReference type="InterPro" id="IPR029071">
    <property type="entry name" value="Ubiquitin-like_domsf"/>
</dbReference>
<keyword evidence="1 2" id="KW-0879">Wnt signaling pathway</keyword>
<organism evidence="5 7">
    <name type="scientific">Dracunculus medinensis</name>
    <name type="common">Guinea worm</name>
    <dbReference type="NCBI Taxonomy" id="318479"/>
    <lineage>
        <taxon>Eukaryota</taxon>
        <taxon>Metazoa</taxon>
        <taxon>Ecdysozoa</taxon>
        <taxon>Nematoda</taxon>
        <taxon>Chromadorea</taxon>
        <taxon>Rhabditida</taxon>
        <taxon>Spirurina</taxon>
        <taxon>Dracunculoidea</taxon>
        <taxon>Dracunculidae</taxon>
        <taxon>Dracunculus</taxon>
    </lineage>
</organism>
<dbReference type="InterPro" id="IPR038207">
    <property type="entry name" value="DIX_dom_sf"/>
</dbReference>
<evidence type="ECO:0000313" key="4">
    <source>
        <dbReference type="EMBL" id="VDN60533.1"/>
    </source>
</evidence>
<dbReference type="Proteomes" id="UP000038040">
    <property type="component" value="Unplaced"/>
</dbReference>
<dbReference type="WBParaSite" id="DME_0000886801-mRNA-1">
    <property type="protein sequence ID" value="DME_0000886801-mRNA-1"/>
    <property type="gene ID" value="DME_0000886801"/>
</dbReference>
<dbReference type="EMBL" id="UYYG01001221">
    <property type="protein sequence ID" value="VDN60533.1"/>
    <property type="molecule type" value="Genomic_DNA"/>
</dbReference>